<keyword evidence="9" id="KW-1185">Reference proteome</keyword>
<evidence type="ECO:0000313" key="8">
    <source>
        <dbReference type="EMBL" id="CAK0837945.1"/>
    </source>
</evidence>
<dbReference type="CDD" id="cd05471">
    <property type="entry name" value="pepsin_like"/>
    <property type="match status" value="1"/>
</dbReference>
<keyword evidence="3 5" id="KW-0064">Aspartyl protease</keyword>
<evidence type="ECO:0000256" key="6">
    <source>
        <dbReference type="SAM" id="MobiDB-lite"/>
    </source>
</evidence>
<dbReference type="PANTHER" id="PTHR47966:SF51">
    <property type="entry name" value="BETA-SITE APP-CLEAVING ENZYME, ISOFORM A-RELATED"/>
    <property type="match status" value="1"/>
</dbReference>
<dbReference type="EMBL" id="CAUYUJ010014187">
    <property type="protein sequence ID" value="CAK0837945.1"/>
    <property type="molecule type" value="Genomic_DNA"/>
</dbReference>
<dbReference type="Gene3D" id="2.40.70.10">
    <property type="entry name" value="Acid Proteases"/>
    <property type="match status" value="2"/>
</dbReference>
<dbReference type="InterPro" id="IPR001461">
    <property type="entry name" value="Aspartic_peptidase_A1"/>
</dbReference>
<feature type="domain" description="Peptidase A1" evidence="7">
    <location>
        <begin position="133"/>
        <end position="432"/>
    </location>
</feature>
<dbReference type="PANTHER" id="PTHR47966">
    <property type="entry name" value="BETA-SITE APP-CLEAVING ENZYME, ISOFORM A-RELATED"/>
    <property type="match status" value="1"/>
</dbReference>
<comment type="similarity">
    <text evidence="1 5">Belongs to the peptidase A1 family.</text>
</comment>
<evidence type="ECO:0000256" key="2">
    <source>
        <dbReference type="ARBA" id="ARBA00022670"/>
    </source>
</evidence>
<dbReference type="SUPFAM" id="SSF50630">
    <property type="entry name" value="Acid proteases"/>
    <property type="match status" value="1"/>
</dbReference>
<evidence type="ECO:0000256" key="3">
    <source>
        <dbReference type="ARBA" id="ARBA00022750"/>
    </source>
</evidence>
<evidence type="ECO:0000259" key="7">
    <source>
        <dbReference type="PROSITE" id="PS51767"/>
    </source>
</evidence>
<proteinExistence type="inferred from homology"/>
<reference evidence="8" key="1">
    <citation type="submission" date="2023-10" db="EMBL/GenBank/DDBJ databases">
        <authorList>
            <person name="Chen Y."/>
            <person name="Shah S."/>
            <person name="Dougan E. K."/>
            <person name="Thang M."/>
            <person name="Chan C."/>
        </authorList>
    </citation>
    <scope>NUCLEOTIDE SEQUENCE [LARGE SCALE GENOMIC DNA]</scope>
</reference>
<feature type="region of interest" description="Disordered" evidence="6">
    <location>
        <begin position="1"/>
        <end position="81"/>
    </location>
</feature>
<dbReference type="InterPro" id="IPR001969">
    <property type="entry name" value="Aspartic_peptidase_AS"/>
</dbReference>
<keyword evidence="2 5" id="KW-0645">Protease</keyword>
<dbReference type="Gene3D" id="2.60.40.1960">
    <property type="match status" value="1"/>
</dbReference>
<evidence type="ECO:0000256" key="4">
    <source>
        <dbReference type="ARBA" id="ARBA00022801"/>
    </source>
</evidence>
<dbReference type="InterPro" id="IPR034164">
    <property type="entry name" value="Pepsin-like_dom"/>
</dbReference>
<evidence type="ECO:0000313" key="9">
    <source>
        <dbReference type="Proteomes" id="UP001189429"/>
    </source>
</evidence>
<dbReference type="Proteomes" id="UP001189429">
    <property type="component" value="Unassembled WGS sequence"/>
</dbReference>
<sequence>MLRRVASRPALGRTRSAADPPLEEGRGAPSPGTRRASAGGRRRRSAGVAPQGPRAAGAARGARTNEVQRGASGRPLPVRGDAGGRLALDAAQRFPRWQTALRHESLLFAKVKMASGSGSHAAEEARVVHKTAYWGQMSLGTPPQPFKVIFDTGSGNLIVPSNTCKDPGCAPHRKYDPHATSTGASITNEKNEGSSEITFGTGQIAGDFYKDDRLCIGEALCFDSNFIAADQMSAEPFQEIPFDGIMGLGFKDLSMGAGFNIVDDLEAKGGVGGVFSFFVSDGDDSEVTFGGYRPERLASDIIWAPVKVESWWQVEIDDITFNDLPQNLCHGACQVAVDTGTSMLAGPSDLVEKLNQMVGAKEDCSNFNELPNLGFQIGDAVLNLRPDDYMDRSPSGCALSLDTILLFRVLVPHPPLLLFPSLSSSSSRSVSS</sequence>
<dbReference type="InterPro" id="IPR033121">
    <property type="entry name" value="PEPTIDASE_A1"/>
</dbReference>
<dbReference type="InterPro" id="IPR021109">
    <property type="entry name" value="Peptidase_aspartic_dom_sf"/>
</dbReference>
<dbReference type="PRINTS" id="PR00792">
    <property type="entry name" value="PEPSIN"/>
</dbReference>
<accession>A0ABN9SZD7</accession>
<dbReference type="PROSITE" id="PS51767">
    <property type="entry name" value="PEPTIDASE_A1"/>
    <property type="match status" value="1"/>
</dbReference>
<evidence type="ECO:0000256" key="5">
    <source>
        <dbReference type="RuleBase" id="RU000454"/>
    </source>
</evidence>
<dbReference type="Pfam" id="PF00026">
    <property type="entry name" value="Asp"/>
    <property type="match status" value="1"/>
</dbReference>
<feature type="compositionally biased region" description="Low complexity" evidence="6">
    <location>
        <begin position="46"/>
        <end position="62"/>
    </location>
</feature>
<name>A0ABN9SZD7_9DINO</name>
<comment type="caution">
    <text evidence="8">The sequence shown here is derived from an EMBL/GenBank/DDBJ whole genome shotgun (WGS) entry which is preliminary data.</text>
</comment>
<evidence type="ECO:0000256" key="1">
    <source>
        <dbReference type="ARBA" id="ARBA00007447"/>
    </source>
</evidence>
<protein>
    <recommendedName>
        <fullName evidence="7">Peptidase A1 domain-containing protein</fullName>
    </recommendedName>
</protein>
<dbReference type="PROSITE" id="PS00141">
    <property type="entry name" value="ASP_PROTEASE"/>
    <property type="match status" value="1"/>
</dbReference>
<gene>
    <name evidence="8" type="ORF">PCOR1329_LOCUS34012</name>
</gene>
<organism evidence="8 9">
    <name type="scientific">Prorocentrum cordatum</name>
    <dbReference type="NCBI Taxonomy" id="2364126"/>
    <lineage>
        <taxon>Eukaryota</taxon>
        <taxon>Sar</taxon>
        <taxon>Alveolata</taxon>
        <taxon>Dinophyceae</taxon>
        <taxon>Prorocentrales</taxon>
        <taxon>Prorocentraceae</taxon>
        <taxon>Prorocentrum</taxon>
    </lineage>
</organism>
<keyword evidence="4 5" id="KW-0378">Hydrolase</keyword>
<feature type="non-terminal residue" evidence="8">
    <location>
        <position position="432"/>
    </location>
</feature>